<reference evidence="2 3" key="1">
    <citation type="submission" date="2016-12" db="EMBL/GenBank/DDBJ databases">
        <title>Draft genome of Tersicoccus phoenicis 1P05MA.</title>
        <authorList>
            <person name="Nakajima Y."/>
            <person name="Yoshizawa S."/>
            <person name="Nakamura K."/>
            <person name="Ogura Y."/>
            <person name="Hayashi T."/>
            <person name="Kogure K."/>
        </authorList>
    </citation>
    <scope>NUCLEOTIDE SEQUENCE [LARGE SCALE GENOMIC DNA]</scope>
    <source>
        <strain evidence="2 3">1p05MA</strain>
    </source>
</reference>
<dbReference type="Proteomes" id="UP000187085">
    <property type="component" value="Unassembled WGS sequence"/>
</dbReference>
<name>A0A1R1L7B4_9MICC</name>
<evidence type="ECO:0000313" key="2">
    <source>
        <dbReference type="EMBL" id="OMH23440.1"/>
    </source>
</evidence>
<evidence type="ECO:0000256" key="1">
    <source>
        <dbReference type="SAM" id="MobiDB-lite"/>
    </source>
</evidence>
<dbReference type="AlphaFoldDB" id="A0A1R1L7B4"/>
<dbReference type="OrthoDB" id="499349at2"/>
<gene>
    <name evidence="2" type="ORF">BKD30_12495</name>
</gene>
<sequence>MNERDESDRDGWPDLPEVDDPAIRDDAVRGILERLDDVRTGAAEDPADLYQGLHAALTAELDAPEGPRPSPS</sequence>
<organism evidence="2 3">
    <name type="scientific">Tersicoccus phoenicis</name>
    <dbReference type="NCBI Taxonomy" id="554083"/>
    <lineage>
        <taxon>Bacteria</taxon>
        <taxon>Bacillati</taxon>
        <taxon>Actinomycetota</taxon>
        <taxon>Actinomycetes</taxon>
        <taxon>Micrococcales</taxon>
        <taxon>Micrococcaceae</taxon>
        <taxon>Tersicoccus</taxon>
    </lineage>
</organism>
<accession>A0A1R1L7B4</accession>
<protein>
    <submittedName>
        <fullName evidence="2">Uncharacterized protein</fullName>
    </submittedName>
</protein>
<feature type="compositionally biased region" description="Basic and acidic residues" evidence="1">
    <location>
        <begin position="1"/>
        <end position="12"/>
    </location>
</feature>
<keyword evidence="3" id="KW-1185">Reference proteome</keyword>
<dbReference type="EMBL" id="MRDE01000074">
    <property type="protein sequence ID" value="OMH23440.1"/>
    <property type="molecule type" value="Genomic_DNA"/>
</dbReference>
<evidence type="ECO:0000313" key="3">
    <source>
        <dbReference type="Proteomes" id="UP000187085"/>
    </source>
</evidence>
<feature type="region of interest" description="Disordered" evidence="1">
    <location>
        <begin position="1"/>
        <end position="24"/>
    </location>
</feature>
<dbReference type="STRING" id="554083.BKD30_12495"/>
<proteinExistence type="predicted"/>
<dbReference type="RefSeq" id="WP_076705080.1">
    <property type="nucleotide sequence ID" value="NZ_MRDE01000074.1"/>
</dbReference>
<comment type="caution">
    <text evidence="2">The sequence shown here is derived from an EMBL/GenBank/DDBJ whole genome shotgun (WGS) entry which is preliminary data.</text>
</comment>